<evidence type="ECO:0000259" key="2">
    <source>
        <dbReference type="Pfam" id="PF00296"/>
    </source>
</evidence>
<dbReference type="InterPro" id="IPR050564">
    <property type="entry name" value="F420-G6PD/mer"/>
</dbReference>
<organism evidence="3">
    <name type="scientific">marine metagenome</name>
    <dbReference type="NCBI Taxonomy" id="408172"/>
    <lineage>
        <taxon>unclassified sequences</taxon>
        <taxon>metagenomes</taxon>
        <taxon>ecological metagenomes</taxon>
    </lineage>
</organism>
<gene>
    <name evidence="3" type="ORF">METZ01_LOCUS77663</name>
</gene>
<protein>
    <recommendedName>
        <fullName evidence="2">Luciferase-like domain-containing protein</fullName>
    </recommendedName>
</protein>
<dbReference type="SUPFAM" id="SSF51679">
    <property type="entry name" value="Bacterial luciferase-like"/>
    <property type="match status" value="1"/>
</dbReference>
<dbReference type="Gene3D" id="3.20.20.30">
    <property type="entry name" value="Luciferase-like domain"/>
    <property type="match status" value="1"/>
</dbReference>
<keyword evidence="1" id="KW-0560">Oxidoreductase</keyword>
<dbReference type="AlphaFoldDB" id="A0A381U9G6"/>
<dbReference type="PANTHER" id="PTHR43244">
    <property type="match status" value="1"/>
</dbReference>
<dbReference type="InterPro" id="IPR036661">
    <property type="entry name" value="Luciferase-like_sf"/>
</dbReference>
<proteinExistence type="predicted"/>
<dbReference type="GO" id="GO:0016705">
    <property type="term" value="F:oxidoreductase activity, acting on paired donors, with incorporation or reduction of molecular oxygen"/>
    <property type="evidence" value="ECO:0007669"/>
    <property type="project" value="InterPro"/>
</dbReference>
<dbReference type="InterPro" id="IPR011251">
    <property type="entry name" value="Luciferase-like_dom"/>
</dbReference>
<dbReference type="EMBL" id="UINC01005992">
    <property type="protein sequence ID" value="SVA24809.1"/>
    <property type="molecule type" value="Genomic_DNA"/>
</dbReference>
<evidence type="ECO:0000313" key="3">
    <source>
        <dbReference type="EMBL" id="SVA24809.1"/>
    </source>
</evidence>
<evidence type="ECO:0000256" key="1">
    <source>
        <dbReference type="ARBA" id="ARBA00023002"/>
    </source>
</evidence>
<accession>A0A381U9G6</accession>
<name>A0A381U9G6_9ZZZZ</name>
<dbReference type="CDD" id="cd01097">
    <property type="entry name" value="Tetrahydromethanopterin_reductase"/>
    <property type="match status" value="1"/>
</dbReference>
<reference evidence="3" key="1">
    <citation type="submission" date="2018-05" db="EMBL/GenBank/DDBJ databases">
        <authorList>
            <person name="Lanie J.A."/>
            <person name="Ng W.-L."/>
            <person name="Kazmierczak K.M."/>
            <person name="Andrzejewski T.M."/>
            <person name="Davidsen T.M."/>
            <person name="Wayne K.J."/>
            <person name="Tettelin H."/>
            <person name="Glass J.I."/>
            <person name="Rusch D."/>
            <person name="Podicherti R."/>
            <person name="Tsui H.-C.T."/>
            <person name="Winkler M.E."/>
        </authorList>
    </citation>
    <scope>NUCLEOTIDE SEQUENCE</scope>
</reference>
<feature type="domain" description="Luciferase-like" evidence="2">
    <location>
        <begin position="12"/>
        <end position="318"/>
    </location>
</feature>
<dbReference type="PANTHER" id="PTHR43244:SF1">
    <property type="entry name" value="5,10-METHYLENETETRAHYDROMETHANOPTERIN REDUCTASE"/>
    <property type="match status" value="1"/>
</dbReference>
<dbReference type="Pfam" id="PF00296">
    <property type="entry name" value="Bac_luciferase"/>
    <property type="match status" value="1"/>
</dbReference>
<sequence>MKIAIRSFSGVKSDVSSWKLVAEFAREAESLGVDSLWTSEAWGTDAITPLAYLAGHTSSIRLGTGIVQVGSRTPGNLVMTSLTMQSMSEGRFILGLGTSGPQVIEGWHGVGFANAVVRTRETIEIVKMGVSGEALSYSGKHYSLPLPGGEGKAIRTSASPGQLPIFVASLGPTNLEMTGEIADGWLGGCFIPETGYVFLDRIRKGAESAGRTLDEIELVIPLSLEITEDIEAAGKRHARGYGFTFGAMGSLKNNFYKNAYARQGYGEAVDAVQRLWKEGRREEARELVPVDLALKSNLIGTPDIIKERIRLYRDIGITTLKVDVPGDSVSEKVEVLGQLMDLVSAVGDEE</sequence>